<dbReference type="PANTHER" id="PTHR43576:SF3">
    <property type="entry name" value="ALPHA-L-ARABINOFURANOSIDASE C"/>
    <property type="match status" value="1"/>
</dbReference>
<dbReference type="RefSeq" id="WP_238804515.1">
    <property type="nucleotide sequence ID" value="NZ_CAKLPY010000001.1"/>
</dbReference>
<dbReference type="Gene3D" id="3.20.20.80">
    <property type="entry name" value="Glycosidases"/>
    <property type="match status" value="1"/>
</dbReference>
<dbReference type="SUPFAM" id="SSF51445">
    <property type="entry name" value="(Trans)glycosidases"/>
    <property type="match status" value="1"/>
</dbReference>
<dbReference type="InterPro" id="IPR017853">
    <property type="entry name" value="GH"/>
</dbReference>
<dbReference type="PROSITE" id="PS51257">
    <property type="entry name" value="PROKAR_LIPOPROTEIN"/>
    <property type="match status" value="1"/>
</dbReference>
<dbReference type="PANTHER" id="PTHR43576">
    <property type="entry name" value="ALPHA-L-ARABINOFURANOSIDASE C-RELATED"/>
    <property type="match status" value="1"/>
</dbReference>
<keyword evidence="2" id="KW-1185">Reference proteome</keyword>
<reference evidence="1" key="1">
    <citation type="submission" date="2021-12" db="EMBL/GenBank/DDBJ databases">
        <authorList>
            <person name="Rodrigo-Torres L."/>
            <person name="Arahal R. D."/>
            <person name="Lucena T."/>
        </authorList>
    </citation>
    <scope>NUCLEOTIDE SEQUENCE</scope>
    <source>
        <strain evidence="1">CECT 8858</strain>
    </source>
</reference>
<proteinExistence type="predicted"/>
<evidence type="ECO:0008006" key="3">
    <source>
        <dbReference type="Google" id="ProtNLM"/>
    </source>
</evidence>
<sequence length="596" mass="66259">MTFIFKISVLSFVGISFFSCSKTIVDTVNSSPKDSLVTIIPATDPKIAPSIGFFLDNWQPKTFTAPLFTDVASPNTTFNTVTIDASDIITKISVNIFGHNANTWMGTFVDTPSLISDVKKLQPNIIRWPAGSGSNGYFWNATPTQDPNNNSRQTPSSEFKRTWGIPEKYMDKDGNLNDAWFGYGKSNDNWRASLDNYYDFLKQTNSKGSICVNYGFARYGTSKNPVAMAAKLAADWVRYDKGRTEYWEIGNENYADWEVGYRIDVSKNQDGQPEYLTGKLYAQHFKVFADSMRKAAAEIGAKIKIGSVLQESQTEPWQNNTTKTWNSTLIPELNNKADFFIVHNYITPYGQNSNAITILNSALELPNKMMSFINNEIQNNGGEIKPIAFTEWNMWAKDQKQQVSNISGVFAIIVQAEAIKNKYGMAARWDLLNGWENGNDHGLFSDGGSGDDPRMNPRPSFYHMYYFQKNIGDRLVTSNVVANGANMASSIKSYASTYSSGEINVTLVNTSSTPQNVEIKTKNFNAGNRYYWYSLEGSNDNGEFSRKVIVNGLGPKGVAGGPSDYTNIKANSAQTNKGIKVTVPSFGSVCLVIDKK</sequence>
<comment type="caution">
    <text evidence="1">The sequence shown here is derived from an EMBL/GenBank/DDBJ whole genome shotgun (WGS) entry which is preliminary data.</text>
</comment>
<dbReference type="Proteomes" id="UP000837932">
    <property type="component" value="Unassembled WGS sequence"/>
</dbReference>
<evidence type="ECO:0000313" key="1">
    <source>
        <dbReference type="EMBL" id="CAH0994606.1"/>
    </source>
</evidence>
<evidence type="ECO:0000313" key="2">
    <source>
        <dbReference type="Proteomes" id="UP000837932"/>
    </source>
</evidence>
<gene>
    <name evidence="1" type="ORF">EMA8858_00716</name>
</gene>
<organism evidence="1 2">
    <name type="scientific">Emticicia aquatica</name>
    <dbReference type="NCBI Taxonomy" id="1681835"/>
    <lineage>
        <taxon>Bacteria</taxon>
        <taxon>Pseudomonadati</taxon>
        <taxon>Bacteroidota</taxon>
        <taxon>Cytophagia</taxon>
        <taxon>Cytophagales</taxon>
        <taxon>Leadbetterellaceae</taxon>
        <taxon>Emticicia</taxon>
    </lineage>
</organism>
<accession>A0ABM9AM35</accession>
<dbReference type="EMBL" id="CAKLPY010000001">
    <property type="protein sequence ID" value="CAH0994606.1"/>
    <property type="molecule type" value="Genomic_DNA"/>
</dbReference>
<protein>
    <recommendedName>
        <fullName evidence="3">Alpha-L-arabinofuranosidase</fullName>
    </recommendedName>
</protein>
<name>A0ABM9AM35_9BACT</name>